<dbReference type="PANTHER" id="PTHR33711:SF11">
    <property type="entry name" value="DIOXYGENASE"/>
    <property type="match status" value="1"/>
</dbReference>
<evidence type="ECO:0000259" key="4">
    <source>
        <dbReference type="Pfam" id="PF00775"/>
    </source>
</evidence>
<organism evidence="5">
    <name type="scientific">uncultured Cytophagales bacterium</name>
    <dbReference type="NCBI Taxonomy" id="158755"/>
    <lineage>
        <taxon>Bacteria</taxon>
        <taxon>Pseudomonadati</taxon>
        <taxon>Bacteroidota</taxon>
        <taxon>Sphingobacteriia</taxon>
        <taxon>Sphingobacteriales</taxon>
        <taxon>environmental samples</taxon>
    </lineage>
</organism>
<evidence type="ECO:0000256" key="1">
    <source>
        <dbReference type="ARBA" id="ARBA00007825"/>
    </source>
</evidence>
<sequence>MMSTTTRRNFLKSTGLLSGGLAAFGLGLSPQPLFAAGHRPDLPYYHPGAPFTGDLRGGPGPSLTLRGTVYGPDGSTPLPGATVEVWHCNPRGRFDFSNRFAYRGKTRTDAHGTYTLRTHFPGQHTEGGLRKMSRIFVLVQQPGHRESFSELYFDRNRNPYIHSRHWQSGPLGEMPALPRLLAANGGHAVVYHHYLHRSSALASPTDREIAVRQVRLCPARTAGEALLAVDPQRTGSIHVRLLDRTGKQVHHQFFAGGQAGPLPITVGHLRTGNYACVIHTRKLGGFTKMLLLS</sequence>
<dbReference type="SUPFAM" id="SSF49482">
    <property type="entry name" value="Aromatic compound dioxygenase"/>
    <property type="match status" value="1"/>
</dbReference>
<comment type="similarity">
    <text evidence="1">Belongs to the intradiol ring-cleavage dioxygenase family.</text>
</comment>
<accession>A0A6J4K171</accession>
<proteinExistence type="inferred from homology"/>
<keyword evidence="3" id="KW-0560">Oxidoreductase</keyword>
<evidence type="ECO:0000256" key="3">
    <source>
        <dbReference type="ARBA" id="ARBA00023002"/>
    </source>
</evidence>
<name>A0A6J4K171_9SPHI</name>
<protein>
    <recommendedName>
        <fullName evidence="4">Intradiol ring-cleavage dioxygenases domain-containing protein</fullName>
    </recommendedName>
</protein>
<dbReference type="GO" id="GO:0016702">
    <property type="term" value="F:oxidoreductase activity, acting on single donors with incorporation of molecular oxygen, incorporation of two atoms of oxygen"/>
    <property type="evidence" value="ECO:0007669"/>
    <property type="project" value="InterPro"/>
</dbReference>
<dbReference type="GO" id="GO:0008199">
    <property type="term" value="F:ferric iron binding"/>
    <property type="evidence" value="ECO:0007669"/>
    <property type="project" value="InterPro"/>
</dbReference>
<dbReference type="Pfam" id="PF00775">
    <property type="entry name" value="Dioxygenase_C"/>
    <property type="match status" value="1"/>
</dbReference>
<dbReference type="InterPro" id="IPR050770">
    <property type="entry name" value="Intradiol_RC_Dioxygenase"/>
</dbReference>
<keyword evidence="2" id="KW-0223">Dioxygenase</keyword>
<evidence type="ECO:0000256" key="2">
    <source>
        <dbReference type="ARBA" id="ARBA00022964"/>
    </source>
</evidence>
<reference evidence="5" key="1">
    <citation type="submission" date="2020-02" db="EMBL/GenBank/DDBJ databases">
        <authorList>
            <person name="Meier V. D."/>
        </authorList>
    </citation>
    <scope>NUCLEOTIDE SEQUENCE</scope>
    <source>
        <strain evidence="5">AVDCRST_MAG56</strain>
    </source>
</reference>
<evidence type="ECO:0000313" key="5">
    <source>
        <dbReference type="EMBL" id="CAA9292967.1"/>
    </source>
</evidence>
<gene>
    <name evidence="5" type="ORF">AVDCRST_MAG56-4861</name>
</gene>
<dbReference type="PROSITE" id="PS51318">
    <property type="entry name" value="TAT"/>
    <property type="match status" value="1"/>
</dbReference>
<dbReference type="Gene3D" id="2.60.130.10">
    <property type="entry name" value="Aromatic compound dioxygenase"/>
    <property type="match status" value="1"/>
</dbReference>
<dbReference type="PANTHER" id="PTHR33711">
    <property type="entry name" value="DIOXYGENASE, PUTATIVE (AFU_ORTHOLOGUE AFUA_2G02910)-RELATED"/>
    <property type="match status" value="1"/>
</dbReference>
<dbReference type="EMBL" id="CADCTQ010000396">
    <property type="protein sequence ID" value="CAA9292967.1"/>
    <property type="molecule type" value="Genomic_DNA"/>
</dbReference>
<feature type="domain" description="Intradiol ring-cleavage dioxygenases" evidence="4">
    <location>
        <begin position="58"/>
        <end position="124"/>
    </location>
</feature>
<dbReference type="InterPro" id="IPR015889">
    <property type="entry name" value="Intradiol_dOase_core"/>
</dbReference>
<dbReference type="InterPro" id="IPR006311">
    <property type="entry name" value="TAT_signal"/>
</dbReference>
<dbReference type="AlphaFoldDB" id="A0A6J4K171"/>
<dbReference type="InterPro" id="IPR000627">
    <property type="entry name" value="Intradiol_dOase_C"/>
</dbReference>